<feature type="region of interest" description="Disordered" evidence="1">
    <location>
        <begin position="27"/>
        <end position="61"/>
    </location>
</feature>
<name>A0A5C6TYU9_9SPHN</name>
<gene>
    <name evidence="3" type="ORF">FRZ32_14965</name>
</gene>
<comment type="caution">
    <text evidence="3">The sequence shown here is derived from an EMBL/GenBank/DDBJ whole genome shotgun (WGS) entry which is preliminary data.</text>
</comment>
<keyword evidence="2" id="KW-0732">Signal</keyword>
<feature type="chain" id="PRO_5022879297" description="Surface antigen domain-containing protein" evidence="2">
    <location>
        <begin position="23"/>
        <end position="184"/>
    </location>
</feature>
<dbReference type="Proteomes" id="UP000321249">
    <property type="component" value="Unassembled WGS sequence"/>
</dbReference>
<dbReference type="RefSeq" id="WP_147044250.1">
    <property type="nucleotide sequence ID" value="NZ_BAABIR010000001.1"/>
</dbReference>
<reference evidence="3 4" key="1">
    <citation type="journal article" date="2015" name="J. Microbiol.">
        <title>Sphingosinicella ginsenosidimutans sp. nov., with ginsenoside converting activity.</title>
        <authorList>
            <person name="Kim J.K."/>
            <person name="Kang M.S."/>
            <person name="Park S.C."/>
            <person name="Kim K.M."/>
            <person name="Choi K."/>
            <person name="Yoon M.H."/>
            <person name="Im W.T."/>
        </authorList>
    </citation>
    <scope>NUCLEOTIDE SEQUENCE [LARGE SCALE GENOMIC DNA]</scope>
    <source>
        <strain evidence="3 4">BS-11</strain>
    </source>
</reference>
<feature type="region of interest" description="Disordered" evidence="1">
    <location>
        <begin position="107"/>
        <end position="137"/>
    </location>
</feature>
<dbReference type="EMBL" id="VOQQ01000001">
    <property type="protein sequence ID" value="TXC64826.1"/>
    <property type="molecule type" value="Genomic_DNA"/>
</dbReference>
<accession>A0A5C6TYU9</accession>
<evidence type="ECO:0008006" key="5">
    <source>
        <dbReference type="Google" id="ProtNLM"/>
    </source>
</evidence>
<evidence type="ECO:0000256" key="2">
    <source>
        <dbReference type="SAM" id="SignalP"/>
    </source>
</evidence>
<evidence type="ECO:0000256" key="1">
    <source>
        <dbReference type="SAM" id="MobiDB-lite"/>
    </source>
</evidence>
<dbReference type="OrthoDB" id="7507714at2"/>
<protein>
    <recommendedName>
        <fullName evidence="5">Surface antigen domain-containing protein</fullName>
    </recommendedName>
</protein>
<organism evidence="3 4">
    <name type="scientific">Allosphingosinicella ginsenosidimutans</name>
    <dbReference type="NCBI Taxonomy" id="1176539"/>
    <lineage>
        <taxon>Bacteria</taxon>
        <taxon>Pseudomonadati</taxon>
        <taxon>Pseudomonadota</taxon>
        <taxon>Alphaproteobacteria</taxon>
        <taxon>Sphingomonadales</taxon>
        <taxon>Sphingomonadaceae</taxon>
        <taxon>Allosphingosinicella</taxon>
    </lineage>
</organism>
<keyword evidence="4" id="KW-1185">Reference proteome</keyword>
<proteinExistence type="predicted"/>
<evidence type="ECO:0000313" key="3">
    <source>
        <dbReference type="EMBL" id="TXC64826.1"/>
    </source>
</evidence>
<sequence length="184" mass="18807">MLRGAMLAIPLVLAPILTTAAAAQKGDAQSAAPAATRGASGGGCTDEQRENARSRGRSMGGMLGGLARGIGGRVGGAASMVTNLLPVDEMLGEAIAGMLDCREQQQAARATEEATRSATVGSTSTWQSDSRPGVTGSSTVTAVNANSAQGDCMTVTDIVIVDGQETRAPKEMCRRPPSNRYVRV</sequence>
<feature type="signal peptide" evidence="2">
    <location>
        <begin position="1"/>
        <end position="22"/>
    </location>
</feature>
<feature type="compositionally biased region" description="Polar residues" evidence="1">
    <location>
        <begin position="120"/>
        <end position="137"/>
    </location>
</feature>
<dbReference type="AlphaFoldDB" id="A0A5C6TYU9"/>
<evidence type="ECO:0000313" key="4">
    <source>
        <dbReference type="Proteomes" id="UP000321249"/>
    </source>
</evidence>